<organism evidence="1 2">
    <name type="scientific">Papilio xuthus</name>
    <name type="common">Asian swallowtail butterfly</name>
    <dbReference type="NCBI Taxonomy" id="66420"/>
    <lineage>
        <taxon>Eukaryota</taxon>
        <taxon>Metazoa</taxon>
        <taxon>Ecdysozoa</taxon>
        <taxon>Arthropoda</taxon>
        <taxon>Hexapoda</taxon>
        <taxon>Insecta</taxon>
        <taxon>Pterygota</taxon>
        <taxon>Neoptera</taxon>
        <taxon>Endopterygota</taxon>
        <taxon>Lepidoptera</taxon>
        <taxon>Glossata</taxon>
        <taxon>Ditrysia</taxon>
        <taxon>Papilionoidea</taxon>
        <taxon>Papilionidae</taxon>
        <taxon>Papilioninae</taxon>
        <taxon>Papilio</taxon>
    </lineage>
</organism>
<sequence>MRVIGKNVVIAVGMSTLGEFPTEQAVASGGGEATGWSRRPALPTHRHAGKSKHCYTAISSHRYTNTIKLGAEEFRCVPLEILKYLPSKLRK</sequence>
<reference evidence="1 2" key="1">
    <citation type="journal article" date="2015" name="Nat. Commun.">
        <title>Outbred genome sequencing and CRISPR/Cas9 gene editing in butterflies.</title>
        <authorList>
            <person name="Li X."/>
            <person name="Fan D."/>
            <person name="Zhang W."/>
            <person name="Liu G."/>
            <person name="Zhang L."/>
            <person name="Zhao L."/>
            <person name="Fang X."/>
            <person name="Chen L."/>
            <person name="Dong Y."/>
            <person name="Chen Y."/>
            <person name="Ding Y."/>
            <person name="Zhao R."/>
            <person name="Feng M."/>
            <person name="Zhu Y."/>
            <person name="Feng Y."/>
            <person name="Jiang X."/>
            <person name="Zhu D."/>
            <person name="Xiang H."/>
            <person name="Feng X."/>
            <person name="Li S."/>
            <person name="Wang J."/>
            <person name="Zhang G."/>
            <person name="Kronforst M.R."/>
            <person name="Wang W."/>
        </authorList>
    </citation>
    <scope>NUCLEOTIDE SEQUENCE [LARGE SCALE GENOMIC DNA]</scope>
    <source>
        <strain evidence="1">Ya'a_city_454_Px</strain>
        <tissue evidence="1">Whole body</tissue>
    </source>
</reference>
<dbReference type="AlphaFoldDB" id="A0A194PJF3"/>
<accession>A0A194PJF3</accession>
<evidence type="ECO:0000313" key="2">
    <source>
        <dbReference type="Proteomes" id="UP000053268"/>
    </source>
</evidence>
<name>A0A194PJF3_PAPXU</name>
<protein>
    <submittedName>
        <fullName evidence="1">Uncharacterized protein</fullName>
    </submittedName>
</protein>
<proteinExistence type="predicted"/>
<dbReference type="EMBL" id="KQ459602">
    <property type="protein sequence ID" value="KPI93556.1"/>
    <property type="molecule type" value="Genomic_DNA"/>
</dbReference>
<gene>
    <name evidence="1" type="ORF">RR46_10816</name>
</gene>
<evidence type="ECO:0000313" key="1">
    <source>
        <dbReference type="EMBL" id="KPI93556.1"/>
    </source>
</evidence>
<dbReference type="Proteomes" id="UP000053268">
    <property type="component" value="Unassembled WGS sequence"/>
</dbReference>
<keyword evidence="2" id="KW-1185">Reference proteome</keyword>